<organism evidence="1 2">
    <name type="scientific">Patellaria atrata CBS 101060</name>
    <dbReference type="NCBI Taxonomy" id="1346257"/>
    <lineage>
        <taxon>Eukaryota</taxon>
        <taxon>Fungi</taxon>
        <taxon>Dikarya</taxon>
        <taxon>Ascomycota</taxon>
        <taxon>Pezizomycotina</taxon>
        <taxon>Dothideomycetes</taxon>
        <taxon>Dothideomycetes incertae sedis</taxon>
        <taxon>Patellariales</taxon>
        <taxon>Patellariaceae</taxon>
        <taxon>Patellaria</taxon>
    </lineage>
</organism>
<dbReference type="EMBL" id="MU006096">
    <property type="protein sequence ID" value="KAF2838651.1"/>
    <property type="molecule type" value="Genomic_DNA"/>
</dbReference>
<protein>
    <submittedName>
        <fullName evidence="1">Uncharacterized protein</fullName>
    </submittedName>
</protein>
<dbReference type="AlphaFoldDB" id="A0A9P4S9M5"/>
<evidence type="ECO:0000313" key="1">
    <source>
        <dbReference type="EMBL" id="KAF2838651.1"/>
    </source>
</evidence>
<reference evidence="1" key="1">
    <citation type="journal article" date="2020" name="Stud. Mycol.">
        <title>101 Dothideomycetes genomes: a test case for predicting lifestyles and emergence of pathogens.</title>
        <authorList>
            <person name="Haridas S."/>
            <person name="Albert R."/>
            <person name="Binder M."/>
            <person name="Bloem J."/>
            <person name="Labutti K."/>
            <person name="Salamov A."/>
            <person name="Andreopoulos B."/>
            <person name="Baker S."/>
            <person name="Barry K."/>
            <person name="Bills G."/>
            <person name="Bluhm B."/>
            <person name="Cannon C."/>
            <person name="Castanera R."/>
            <person name="Culley D."/>
            <person name="Daum C."/>
            <person name="Ezra D."/>
            <person name="Gonzalez J."/>
            <person name="Henrissat B."/>
            <person name="Kuo A."/>
            <person name="Liang C."/>
            <person name="Lipzen A."/>
            <person name="Lutzoni F."/>
            <person name="Magnuson J."/>
            <person name="Mondo S."/>
            <person name="Nolan M."/>
            <person name="Ohm R."/>
            <person name="Pangilinan J."/>
            <person name="Park H.-J."/>
            <person name="Ramirez L."/>
            <person name="Alfaro M."/>
            <person name="Sun H."/>
            <person name="Tritt A."/>
            <person name="Yoshinaga Y."/>
            <person name="Zwiers L.-H."/>
            <person name="Turgeon B."/>
            <person name="Goodwin S."/>
            <person name="Spatafora J."/>
            <person name="Crous P."/>
            <person name="Grigoriev I."/>
        </authorList>
    </citation>
    <scope>NUCLEOTIDE SEQUENCE</scope>
    <source>
        <strain evidence="1">CBS 101060</strain>
    </source>
</reference>
<proteinExistence type="predicted"/>
<evidence type="ECO:0000313" key="2">
    <source>
        <dbReference type="Proteomes" id="UP000799429"/>
    </source>
</evidence>
<name>A0A9P4S9M5_9PEZI</name>
<dbReference type="Proteomes" id="UP000799429">
    <property type="component" value="Unassembled WGS sequence"/>
</dbReference>
<sequence>MGGKRVEGHFFGLDKKLAHLERVILRGRAMAAIRRLDRTKRYMEKYIVLVRWVDW</sequence>
<keyword evidence="2" id="KW-1185">Reference proteome</keyword>
<comment type="caution">
    <text evidence="1">The sequence shown here is derived from an EMBL/GenBank/DDBJ whole genome shotgun (WGS) entry which is preliminary data.</text>
</comment>
<accession>A0A9P4S9M5</accession>
<gene>
    <name evidence="1" type="ORF">M501DRAFT_1004436</name>
</gene>